<protein>
    <submittedName>
        <fullName evidence="1">Uncharacterized protein</fullName>
    </submittedName>
</protein>
<accession>A0A2T1HX04</accession>
<evidence type="ECO:0000313" key="2">
    <source>
        <dbReference type="Proteomes" id="UP000239772"/>
    </source>
</evidence>
<dbReference type="EMBL" id="PVZS01000004">
    <property type="protein sequence ID" value="PSC06216.1"/>
    <property type="molecule type" value="Genomic_DNA"/>
</dbReference>
<evidence type="ECO:0000313" key="1">
    <source>
        <dbReference type="EMBL" id="PSC06216.1"/>
    </source>
</evidence>
<gene>
    <name evidence="1" type="ORF">SLNSH_05325</name>
</gene>
<sequence length="85" mass="9981">MRVWYDCAKGISMNKIVLRHYPADQLPQPLREQFHPNDRVTVEVTQEEPGHDRVMTLEEIFAARKPPYRTAEEIIAEIQAGRYDD</sequence>
<organism evidence="1 2">
    <name type="scientific">Alsobacter soli</name>
    <dbReference type="NCBI Taxonomy" id="2109933"/>
    <lineage>
        <taxon>Bacteria</taxon>
        <taxon>Pseudomonadati</taxon>
        <taxon>Pseudomonadota</taxon>
        <taxon>Alphaproteobacteria</taxon>
        <taxon>Hyphomicrobiales</taxon>
        <taxon>Alsobacteraceae</taxon>
        <taxon>Alsobacter</taxon>
    </lineage>
</organism>
<name>A0A2T1HX04_9HYPH</name>
<dbReference type="Proteomes" id="UP000239772">
    <property type="component" value="Unassembled WGS sequence"/>
</dbReference>
<comment type="caution">
    <text evidence="1">The sequence shown here is derived from an EMBL/GenBank/DDBJ whole genome shotgun (WGS) entry which is preliminary data.</text>
</comment>
<reference evidence="2" key="1">
    <citation type="submission" date="2018-03" db="EMBL/GenBank/DDBJ databases">
        <authorList>
            <person name="Sun L."/>
            <person name="Liu H."/>
            <person name="Chen W."/>
            <person name="Huang K."/>
            <person name="Liu W."/>
            <person name="Gao X."/>
        </authorList>
    </citation>
    <scope>NUCLEOTIDE SEQUENCE [LARGE SCALE GENOMIC DNA]</scope>
    <source>
        <strain evidence="2">SH9</strain>
    </source>
</reference>
<proteinExistence type="predicted"/>
<keyword evidence="2" id="KW-1185">Reference proteome</keyword>
<dbReference type="AlphaFoldDB" id="A0A2T1HX04"/>